<dbReference type="EMBL" id="FXAZ01000008">
    <property type="protein sequence ID" value="SMG57394.1"/>
    <property type="molecule type" value="Genomic_DNA"/>
</dbReference>
<evidence type="ECO:0000256" key="5">
    <source>
        <dbReference type="ARBA" id="ARBA00022553"/>
    </source>
</evidence>
<evidence type="ECO:0000256" key="1">
    <source>
        <dbReference type="ARBA" id="ARBA00000085"/>
    </source>
</evidence>
<dbReference type="OrthoDB" id="9780487at2"/>
<feature type="transmembrane region" description="Helical" evidence="14">
    <location>
        <begin position="9"/>
        <end position="28"/>
    </location>
</feature>
<evidence type="ECO:0000256" key="13">
    <source>
        <dbReference type="ARBA" id="ARBA00023136"/>
    </source>
</evidence>
<keyword evidence="13 14" id="KW-0472">Membrane</keyword>
<dbReference type="InterPro" id="IPR050351">
    <property type="entry name" value="BphY/WalK/GraS-like"/>
</dbReference>
<evidence type="ECO:0000256" key="14">
    <source>
        <dbReference type="SAM" id="Phobius"/>
    </source>
</evidence>
<protein>
    <recommendedName>
        <fullName evidence="3">histidine kinase</fullName>
        <ecNumber evidence="3">2.7.13.3</ecNumber>
    </recommendedName>
</protein>
<dbReference type="GO" id="GO:0000155">
    <property type="term" value="F:phosphorelay sensor kinase activity"/>
    <property type="evidence" value="ECO:0007669"/>
    <property type="project" value="InterPro"/>
</dbReference>
<feature type="domain" description="Histidine kinase" evidence="15">
    <location>
        <begin position="119"/>
        <end position="326"/>
    </location>
</feature>
<evidence type="ECO:0000256" key="7">
    <source>
        <dbReference type="ARBA" id="ARBA00022692"/>
    </source>
</evidence>
<dbReference type="STRING" id="1852522.SAMN06295960_4377"/>
<dbReference type="Gene3D" id="3.30.565.10">
    <property type="entry name" value="Histidine kinase-like ATPase, C-terminal domain"/>
    <property type="match status" value="1"/>
</dbReference>
<keyword evidence="12" id="KW-0902">Two-component regulatory system</keyword>
<evidence type="ECO:0000313" key="17">
    <source>
        <dbReference type="Proteomes" id="UP000193834"/>
    </source>
</evidence>
<evidence type="ECO:0000256" key="4">
    <source>
        <dbReference type="ARBA" id="ARBA00022475"/>
    </source>
</evidence>
<keyword evidence="7 14" id="KW-0812">Transmembrane</keyword>
<name>A0A1X7LV61_9BACL</name>
<dbReference type="FunFam" id="3.30.565.10:FF:000057">
    <property type="entry name" value="Sensor histidine kinase"/>
    <property type="match status" value="1"/>
</dbReference>
<dbReference type="EC" id="2.7.13.3" evidence="3"/>
<evidence type="ECO:0000256" key="2">
    <source>
        <dbReference type="ARBA" id="ARBA00004651"/>
    </source>
</evidence>
<evidence type="ECO:0000256" key="9">
    <source>
        <dbReference type="ARBA" id="ARBA00022777"/>
    </source>
</evidence>
<dbReference type="GO" id="GO:0004721">
    <property type="term" value="F:phosphoprotein phosphatase activity"/>
    <property type="evidence" value="ECO:0007669"/>
    <property type="project" value="TreeGrafter"/>
</dbReference>
<dbReference type="SUPFAM" id="SSF55874">
    <property type="entry name" value="ATPase domain of HSP90 chaperone/DNA topoisomerase II/histidine kinase"/>
    <property type="match status" value="1"/>
</dbReference>
<accession>A0A1X7LV61</accession>
<comment type="subcellular location">
    <subcellularLocation>
        <location evidence="2">Cell membrane</location>
        <topology evidence="2">Multi-pass membrane protein</topology>
    </subcellularLocation>
</comment>
<sequence length="332" mass="38878">MRLFIKDHLSLIVFNIIQLLVVLMVFWFDGYDHGWTAFYAFFLGAFLLLCFILYRYFTLRSYYESLSNPSVDPPEARPKTIAAVPAALQRLLVVQFQHYQGKLRVWERKQQEHLTFMNHWVHQMKTPLSVIELIVQNTDDPENESISEEADRLRQGLDMVLYMARLETFAQDFHVEQIELRKLVHEVIQENKRSFIRNYVYPAIEIDERYKVESDAKWLRFMLQQILSNAIKYSAGTRTQIKVNAYEKGSDIVLTVRDQGAGIPKTDLTRVFQPFFTGENGRVYKESTGMGLYLVRTIAEKMQHEVAIESVVGEGTIVYITFHNTMHQTMLD</sequence>
<keyword evidence="5" id="KW-0597">Phosphoprotein</keyword>
<dbReference type="GO" id="GO:0005886">
    <property type="term" value="C:plasma membrane"/>
    <property type="evidence" value="ECO:0007669"/>
    <property type="project" value="UniProtKB-SubCell"/>
</dbReference>
<feature type="transmembrane region" description="Helical" evidence="14">
    <location>
        <begin position="34"/>
        <end position="57"/>
    </location>
</feature>
<keyword evidence="9 16" id="KW-0418">Kinase</keyword>
<keyword evidence="11 14" id="KW-1133">Transmembrane helix</keyword>
<evidence type="ECO:0000256" key="11">
    <source>
        <dbReference type="ARBA" id="ARBA00022989"/>
    </source>
</evidence>
<gene>
    <name evidence="16" type="ORF">SAMN06295960_4377</name>
</gene>
<dbReference type="AlphaFoldDB" id="A0A1X7LV61"/>
<dbReference type="RefSeq" id="WP_085498035.1">
    <property type="nucleotide sequence ID" value="NZ_FXAZ01000008.1"/>
</dbReference>
<dbReference type="GO" id="GO:0005524">
    <property type="term" value="F:ATP binding"/>
    <property type="evidence" value="ECO:0007669"/>
    <property type="project" value="UniProtKB-KW"/>
</dbReference>
<comment type="catalytic activity">
    <reaction evidence="1">
        <text>ATP + protein L-histidine = ADP + protein N-phospho-L-histidine.</text>
        <dbReference type="EC" id="2.7.13.3"/>
    </reaction>
</comment>
<dbReference type="InterPro" id="IPR004358">
    <property type="entry name" value="Sig_transdc_His_kin-like_C"/>
</dbReference>
<evidence type="ECO:0000259" key="15">
    <source>
        <dbReference type="PROSITE" id="PS50109"/>
    </source>
</evidence>
<dbReference type="GO" id="GO:0016036">
    <property type="term" value="P:cellular response to phosphate starvation"/>
    <property type="evidence" value="ECO:0007669"/>
    <property type="project" value="TreeGrafter"/>
</dbReference>
<keyword evidence="17" id="KW-1185">Reference proteome</keyword>
<dbReference type="SMART" id="SM00388">
    <property type="entry name" value="HisKA"/>
    <property type="match status" value="1"/>
</dbReference>
<keyword evidence="10" id="KW-0067">ATP-binding</keyword>
<dbReference type="SMART" id="SM00387">
    <property type="entry name" value="HATPase_c"/>
    <property type="match status" value="1"/>
</dbReference>
<dbReference type="PRINTS" id="PR00344">
    <property type="entry name" value="BCTRLSENSOR"/>
</dbReference>
<dbReference type="CDD" id="cd00082">
    <property type="entry name" value="HisKA"/>
    <property type="match status" value="1"/>
</dbReference>
<dbReference type="InterPro" id="IPR005467">
    <property type="entry name" value="His_kinase_dom"/>
</dbReference>
<evidence type="ECO:0000256" key="8">
    <source>
        <dbReference type="ARBA" id="ARBA00022741"/>
    </source>
</evidence>
<evidence type="ECO:0000313" key="16">
    <source>
        <dbReference type="EMBL" id="SMG57394.1"/>
    </source>
</evidence>
<evidence type="ECO:0000256" key="3">
    <source>
        <dbReference type="ARBA" id="ARBA00012438"/>
    </source>
</evidence>
<dbReference type="Pfam" id="PF02518">
    <property type="entry name" value="HATPase_c"/>
    <property type="match status" value="1"/>
</dbReference>
<dbReference type="PANTHER" id="PTHR45453">
    <property type="entry name" value="PHOSPHATE REGULON SENSOR PROTEIN PHOR"/>
    <property type="match status" value="1"/>
</dbReference>
<reference evidence="16 17" key="1">
    <citation type="submission" date="2017-04" db="EMBL/GenBank/DDBJ databases">
        <authorList>
            <person name="Afonso C.L."/>
            <person name="Miller P.J."/>
            <person name="Scott M.A."/>
            <person name="Spackman E."/>
            <person name="Goraichik I."/>
            <person name="Dimitrov K.M."/>
            <person name="Suarez D.L."/>
            <person name="Swayne D.E."/>
        </authorList>
    </citation>
    <scope>NUCLEOTIDE SEQUENCE [LARGE SCALE GENOMIC DNA]</scope>
    <source>
        <strain evidence="16 17">11</strain>
    </source>
</reference>
<evidence type="ECO:0000256" key="6">
    <source>
        <dbReference type="ARBA" id="ARBA00022679"/>
    </source>
</evidence>
<dbReference type="InterPro" id="IPR003594">
    <property type="entry name" value="HATPase_dom"/>
</dbReference>
<proteinExistence type="predicted"/>
<organism evidence="16 17">
    <name type="scientific">Paenibacillus aquistagni</name>
    <dbReference type="NCBI Taxonomy" id="1852522"/>
    <lineage>
        <taxon>Bacteria</taxon>
        <taxon>Bacillati</taxon>
        <taxon>Bacillota</taxon>
        <taxon>Bacilli</taxon>
        <taxon>Bacillales</taxon>
        <taxon>Paenibacillaceae</taxon>
        <taxon>Paenibacillus</taxon>
    </lineage>
</organism>
<dbReference type="Proteomes" id="UP000193834">
    <property type="component" value="Unassembled WGS sequence"/>
</dbReference>
<evidence type="ECO:0000256" key="10">
    <source>
        <dbReference type="ARBA" id="ARBA00022840"/>
    </source>
</evidence>
<keyword evidence="4" id="KW-1003">Cell membrane</keyword>
<dbReference type="InterPro" id="IPR003661">
    <property type="entry name" value="HisK_dim/P_dom"/>
</dbReference>
<keyword evidence="8" id="KW-0547">Nucleotide-binding</keyword>
<dbReference type="PROSITE" id="PS50109">
    <property type="entry name" value="HIS_KIN"/>
    <property type="match status" value="1"/>
</dbReference>
<dbReference type="PANTHER" id="PTHR45453:SF2">
    <property type="entry name" value="HISTIDINE KINASE"/>
    <property type="match status" value="1"/>
</dbReference>
<evidence type="ECO:0000256" key="12">
    <source>
        <dbReference type="ARBA" id="ARBA00023012"/>
    </source>
</evidence>
<dbReference type="InterPro" id="IPR036890">
    <property type="entry name" value="HATPase_C_sf"/>
</dbReference>
<keyword evidence="6" id="KW-0808">Transferase</keyword>